<keyword evidence="3" id="KW-1185">Reference proteome</keyword>
<organism evidence="2 3">
    <name type="scientific">Portunus trituberculatus</name>
    <name type="common">Swimming crab</name>
    <name type="synonym">Neptunus trituberculatus</name>
    <dbReference type="NCBI Taxonomy" id="210409"/>
    <lineage>
        <taxon>Eukaryota</taxon>
        <taxon>Metazoa</taxon>
        <taxon>Ecdysozoa</taxon>
        <taxon>Arthropoda</taxon>
        <taxon>Crustacea</taxon>
        <taxon>Multicrustacea</taxon>
        <taxon>Malacostraca</taxon>
        <taxon>Eumalacostraca</taxon>
        <taxon>Eucarida</taxon>
        <taxon>Decapoda</taxon>
        <taxon>Pleocyemata</taxon>
        <taxon>Brachyura</taxon>
        <taxon>Eubrachyura</taxon>
        <taxon>Portunoidea</taxon>
        <taxon>Portunidae</taxon>
        <taxon>Portuninae</taxon>
        <taxon>Portunus</taxon>
    </lineage>
</organism>
<sequence>MASRSLTRPDLQCLSEEEGGGEERGTADNACPHPHYPPPSASNYTRDTFGGPPEASPYDQRLARYFRC</sequence>
<evidence type="ECO:0000256" key="1">
    <source>
        <dbReference type="SAM" id="MobiDB-lite"/>
    </source>
</evidence>
<protein>
    <submittedName>
        <fullName evidence="2">Uncharacterized protein</fullName>
    </submittedName>
</protein>
<proteinExistence type="predicted"/>
<dbReference type="Proteomes" id="UP000324222">
    <property type="component" value="Unassembled WGS sequence"/>
</dbReference>
<name>A0A5B7GEX8_PORTR</name>
<dbReference type="AlphaFoldDB" id="A0A5B7GEX8"/>
<comment type="caution">
    <text evidence="2">The sequence shown here is derived from an EMBL/GenBank/DDBJ whole genome shotgun (WGS) entry which is preliminary data.</text>
</comment>
<evidence type="ECO:0000313" key="2">
    <source>
        <dbReference type="EMBL" id="MPC55094.1"/>
    </source>
</evidence>
<accession>A0A5B7GEX8</accession>
<reference evidence="2 3" key="1">
    <citation type="submission" date="2019-05" db="EMBL/GenBank/DDBJ databases">
        <title>Another draft genome of Portunus trituberculatus and its Hox gene families provides insights of decapod evolution.</title>
        <authorList>
            <person name="Jeong J.-H."/>
            <person name="Song I."/>
            <person name="Kim S."/>
            <person name="Choi T."/>
            <person name="Kim D."/>
            <person name="Ryu S."/>
            <person name="Kim W."/>
        </authorList>
    </citation>
    <scope>NUCLEOTIDE SEQUENCE [LARGE SCALE GENOMIC DNA]</scope>
    <source>
        <tissue evidence="2">Muscle</tissue>
    </source>
</reference>
<feature type="region of interest" description="Disordered" evidence="1">
    <location>
        <begin position="1"/>
        <end position="58"/>
    </location>
</feature>
<gene>
    <name evidence="2" type="ORF">E2C01_049028</name>
</gene>
<evidence type="ECO:0000313" key="3">
    <source>
        <dbReference type="Proteomes" id="UP000324222"/>
    </source>
</evidence>
<dbReference type="EMBL" id="VSRR010012884">
    <property type="protein sequence ID" value="MPC55094.1"/>
    <property type="molecule type" value="Genomic_DNA"/>
</dbReference>